<keyword evidence="11" id="KW-0496">Mitochondrion</keyword>
<evidence type="ECO:0000256" key="3">
    <source>
        <dbReference type="ARBA" id="ARBA00022448"/>
    </source>
</evidence>
<dbReference type="GO" id="GO:0000036">
    <property type="term" value="F:acyl carrier activity"/>
    <property type="evidence" value="ECO:0007669"/>
    <property type="project" value="TreeGrafter"/>
</dbReference>
<evidence type="ECO:0000256" key="5">
    <source>
        <dbReference type="ARBA" id="ARBA00022516"/>
    </source>
</evidence>
<proteinExistence type="inferred from homology"/>
<keyword evidence="8" id="KW-0809">Transit peptide</keyword>
<dbReference type="PANTHER" id="PTHR20863:SF28">
    <property type="entry name" value="ACYL CARRIER PROTEIN, MITOCHONDRIAL"/>
    <property type="match status" value="1"/>
</dbReference>
<evidence type="ECO:0000259" key="14">
    <source>
        <dbReference type="PROSITE" id="PS50075"/>
    </source>
</evidence>
<keyword evidence="10" id="KW-0443">Lipid metabolism</keyword>
<accession>W6MXG9</accession>
<evidence type="ECO:0000256" key="10">
    <source>
        <dbReference type="ARBA" id="ARBA00023098"/>
    </source>
</evidence>
<dbReference type="RefSeq" id="XP_022460860.1">
    <property type="nucleotide sequence ID" value="XM_022605982.1"/>
</dbReference>
<evidence type="ECO:0000256" key="7">
    <source>
        <dbReference type="ARBA" id="ARBA00022832"/>
    </source>
</evidence>
<evidence type="ECO:0000313" key="15">
    <source>
        <dbReference type="EMBL" id="CDK28870.1"/>
    </source>
</evidence>
<dbReference type="InterPro" id="IPR003231">
    <property type="entry name" value="ACP"/>
</dbReference>
<keyword evidence="5 13" id="KW-0444">Lipid biosynthesis</keyword>
<dbReference type="GO" id="GO:0005739">
    <property type="term" value="C:mitochondrion"/>
    <property type="evidence" value="ECO:0007669"/>
    <property type="project" value="UniProtKB-SubCell"/>
</dbReference>
<evidence type="ECO:0000256" key="4">
    <source>
        <dbReference type="ARBA" id="ARBA00022450"/>
    </source>
</evidence>
<dbReference type="PROSITE" id="PS50075">
    <property type="entry name" value="CARRIER"/>
    <property type="match status" value="1"/>
</dbReference>
<dbReference type="PANTHER" id="PTHR20863">
    <property type="entry name" value="ACYL CARRIER PROTEIN"/>
    <property type="match status" value="1"/>
</dbReference>
<dbReference type="GeneID" id="34522248"/>
<evidence type="ECO:0000256" key="11">
    <source>
        <dbReference type="ARBA" id="ARBA00023128"/>
    </source>
</evidence>
<reference evidence="15" key="2">
    <citation type="submission" date="2014-02" db="EMBL/GenBank/DDBJ databases">
        <title>Complete DNA sequence of /Kuraishia capsulata/ illustrates novel genomic features among budding yeasts (/Saccharomycotina/).</title>
        <authorList>
            <person name="Morales L."/>
            <person name="Noel B."/>
            <person name="Porcel B."/>
            <person name="Marcet-Houben M."/>
            <person name="Hullo M-F."/>
            <person name="Sacerdot C."/>
            <person name="Tekaia F."/>
            <person name="Leh-Louis V."/>
            <person name="Despons L."/>
            <person name="Khanna V."/>
            <person name="Aury J-M."/>
            <person name="Barbe V."/>
            <person name="Couloux A."/>
            <person name="Labadie K."/>
            <person name="Pelletier E."/>
            <person name="Souciet J-L."/>
            <person name="Boekhout T."/>
            <person name="Gabaldon T."/>
            <person name="Wincker P."/>
            <person name="Dujon B."/>
        </authorList>
    </citation>
    <scope>NUCLEOTIDE SEQUENCE</scope>
    <source>
        <strain evidence="15">CBS 1993</strain>
    </source>
</reference>
<comment type="similarity">
    <text evidence="2">Belongs to the acyl carrier protein (ACP) family.</text>
</comment>
<dbReference type="Proteomes" id="UP000019384">
    <property type="component" value="Unassembled WGS sequence"/>
</dbReference>
<comment type="subcellular location">
    <subcellularLocation>
        <location evidence="1">Mitochondrion</location>
    </subcellularLocation>
</comment>
<sequence>MFRSVSRSLMANAAMARTGALRSAPAMVRFNITQHSSMLTKEDVLARSVQVLRGFNVKTPEIGLETKFSQDLGMDSLDYNDALVALEEEFDIIFDDEAANKIQSVGECVNYVIANYIPEEIGLDAEIR</sequence>
<keyword evidence="7" id="KW-0276">Fatty acid metabolism</keyword>
<evidence type="ECO:0000256" key="12">
    <source>
        <dbReference type="ARBA" id="ARBA00023160"/>
    </source>
</evidence>
<evidence type="ECO:0000256" key="9">
    <source>
        <dbReference type="ARBA" id="ARBA00022982"/>
    </source>
</evidence>
<dbReference type="GO" id="GO:0000035">
    <property type="term" value="F:acyl binding"/>
    <property type="evidence" value="ECO:0007669"/>
    <property type="project" value="TreeGrafter"/>
</dbReference>
<comment type="function">
    <text evidence="13">Carrier of the growing fatty acid chain in fatty acid biosynthesis.</text>
</comment>
<keyword evidence="9" id="KW-0249">Electron transport</keyword>
<evidence type="ECO:0000256" key="1">
    <source>
        <dbReference type="ARBA" id="ARBA00004173"/>
    </source>
</evidence>
<evidence type="ECO:0000313" key="16">
    <source>
        <dbReference type="Proteomes" id="UP000019384"/>
    </source>
</evidence>
<evidence type="ECO:0000256" key="6">
    <source>
        <dbReference type="ARBA" id="ARBA00022553"/>
    </source>
</evidence>
<dbReference type="SUPFAM" id="SSF47336">
    <property type="entry name" value="ACP-like"/>
    <property type="match status" value="1"/>
</dbReference>
<dbReference type="AlphaFoldDB" id="W6MXG9"/>
<dbReference type="STRING" id="1382522.W6MXG9"/>
<keyword evidence="6" id="KW-0597">Phosphoprotein</keyword>
<keyword evidence="4 13" id="KW-0596">Phosphopantetheine</keyword>
<evidence type="ECO:0000256" key="8">
    <source>
        <dbReference type="ARBA" id="ARBA00022946"/>
    </source>
</evidence>
<dbReference type="OrthoDB" id="448946at2759"/>
<gene>
    <name evidence="15" type="ORF">KUCA_T00004855001</name>
</gene>
<keyword evidence="3" id="KW-0813">Transport</keyword>
<evidence type="ECO:0000256" key="13">
    <source>
        <dbReference type="RuleBase" id="RU000722"/>
    </source>
</evidence>
<reference evidence="15" key="1">
    <citation type="submission" date="2013-12" db="EMBL/GenBank/DDBJ databases">
        <authorList>
            <person name="Genoscope - CEA"/>
        </authorList>
    </citation>
    <scope>NUCLEOTIDE SEQUENCE</scope>
    <source>
        <strain evidence="15">CBS 1993</strain>
    </source>
</reference>
<dbReference type="Gene3D" id="1.10.1200.10">
    <property type="entry name" value="ACP-like"/>
    <property type="match status" value="1"/>
</dbReference>
<organism evidence="15 16">
    <name type="scientific">Kuraishia capsulata CBS 1993</name>
    <dbReference type="NCBI Taxonomy" id="1382522"/>
    <lineage>
        <taxon>Eukaryota</taxon>
        <taxon>Fungi</taxon>
        <taxon>Dikarya</taxon>
        <taxon>Ascomycota</taxon>
        <taxon>Saccharomycotina</taxon>
        <taxon>Pichiomycetes</taxon>
        <taxon>Pichiales</taxon>
        <taxon>Pichiaceae</taxon>
        <taxon>Kuraishia</taxon>
    </lineage>
</organism>
<dbReference type="Pfam" id="PF00550">
    <property type="entry name" value="PP-binding"/>
    <property type="match status" value="1"/>
</dbReference>
<dbReference type="InterPro" id="IPR036736">
    <property type="entry name" value="ACP-like_sf"/>
</dbReference>
<dbReference type="HOGENOM" id="CLU_108696_0_2_1"/>
<protein>
    <recommendedName>
        <fullName evidence="13">Acyl carrier protein</fullName>
    </recommendedName>
</protein>
<keyword evidence="16" id="KW-1185">Reference proteome</keyword>
<keyword evidence="12 13" id="KW-0275">Fatty acid biosynthesis</keyword>
<evidence type="ECO:0000256" key="2">
    <source>
        <dbReference type="ARBA" id="ARBA00010930"/>
    </source>
</evidence>
<name>W6MXG9_9ASCO</name>
<dbReference type="EMBL" id="HG793130">
    <property type="protein sequence ID" value="CDK28870.1"/>
    <property type="molecule type" value="Genomic_DNA"/>
</dbReference>
<feature type="domain" description="Carrier" evidence="14">
    <location>
        <begin position="38"/>
        <end position="116"/>
    </location>
</feature>
<dbReference type="InterPro" id="IPR009081">
    <property type="entry name" value="PP-bd_ACP"/>
</dbReference>